<evidence type="ECO:0000313" key="4">
    <source>
        <dbReference type="Proteomes" id="UP000180215"/>
    </source>
</evidence>
<evidence type="ECO:0000313" key="3">
    <source>
        <dbReference type="EMBL" id="OHV16182.1"/>
    </source>
</evidence>
<dbReference type="AlphaFoldDB" id="A0A1S1P6G8"/>
<organism evidence="3 4">
    <name type="scientific">Methylorubrum extorquens</name>
    <name type="common">Methylobacterium dichloromethanicum</name>
    <name type="synonym">Methylobacterium extorquens</name>
    <dbReference type="NCBI Taxonomy" id="408"/>
    <lineage>
        <taxon>Bacteria</taxon>
        <taxon>Pseudomonadati</taxon>
        <taxon>Pseudomonadota</taxon>
        <taxon>Alphaproteobacteria</taxon>
        <taxon>Hyphomicrobiales</taxon>
        <taxon>Methylobacteriaceae</taxon>
        <taxon>Methylorubrum</taxon>
    </lineage>
</organism>
<feature type="signal peptide" evidence="2">
    <location>
        <begin position="1"/>
        <end position="21"/>
    </location>
</feature>
<proteinExistence type="predicted"/>
<evidence type="ECO:0000256" key="1">
    <source>
        <dbReference type="SAM" id="MobiDB-lite"/>
    </source>
</evidence>
<dbReference type="EMBL" id="MNAO01000154">
    <property type="protein sequence ID" value="OHV16182.1"/>
    <property type="molecule type" value="Genomic_DNA"/>
</dbReference>
<accession>A0A1S1P6G8</accession>
<dbReference type="Proteomes" id="UP000180215">
    <property type="component" value="Unassembled WGS sequence"/>
</dbReference>
<feature type="chain" id="PRO_5012051615" evidence="2">
    <location>
        <begin position="22"/>
        <end position="117"/>
    </location>
</feature>
<evidence type="ECO:0000256" key="2">
    <source>
        <dbReference type="SAM" id="SignalP"/>
    </source>
</evidence>
<gene>
    <name evidence="3" type="ORF">BK022_13775</name>
</gene>
<keyword evidence="2" id="KW-0732">Signal</keyword>
<protein>
    <submittedName>
        <fullName evidence="3">Uncharacterized protein</fullName>
    </submittedName>
</protein>
<comment type="caution">
    <text evidence="3">The sequence shown here is derived from an EMBL/GenBank/DDBJ whole genome shotgun (WGS) entry which is preliminary data.</text>
</comment>
<feature type="compositionally biased region" description="Polar residues" evidence="1">
    <location>
        <begin position="50"/>
        <end position="59"/>
    </location>
</feature>
<reference evidence="3 4" key="1">
    <citation type="submission" date="2016-10" db="EMBL/GenBank/DDBJ databases">
        <title>Draft genome sequence of Methylobacterium extorquens CP3, a seed endophyte of Crotalaria pumila with plant growth-promoting and metal tolerance properties.</title>
        <authorList>
            <person name="Sanchez-Lopez A.S."/>
            <person name="Van Hamme J.D."/>
            <person name="Thijs S."/>
            <person name="Mcammond B.M."/>
            <person name="Stevens V."/>
            <person name="Gonzalez-Chavez M.D.C."/>
            <person name="Vangronsveld J."/>
        </authorList>
    </citation>
    <scope>NUCLEOTIDE SEQUENCE [LARGE SCALE GENOMIC DNA]</scope>
    <source>
        <strain evidence="3 4">CP3</strain>
    </source>
</reference>
<sequence length="117" mass="12069">MRFAATFTILTLAVAPLPALASSCAEQIGTIERRLDSAGAVEITGLQPGHSLQTGSPRSVQGARLNAPSDPNMVSTADGVAAARALIIRAADEDHRGDKRACENTMTEAKGMIGALP</sequence>
<feature type="region of interest" description="Disordered" evidence="1">
    <location>
        <begin position="47"/>
        <end position="72"/>
    </location>
</feature>
<name>A0A1S1P6G8_METEX</name>
<dbReference type="PROSITE" id="PS51257">
    <property type="entry name" value="PROKAR_LIPOPROTEIN"/>
    <property type="match status" value="1"/>
</dbReference>